<feature type="domain" description="Peptidoglycan binding-like" evidence="1">
    <location>
        <begin position="313"/>
        <end position="364"/>
    </location>
</feature>
<dbReference type="Gene3D" id="1.10.101.10">
    <property type="entry name" value="PGBD-like superfamily/PGBD"/>
    <property type="match status" value="1"/>
</dbReference>
<sequence length="369" mass="41395">MQYTLQFKKDGYLKRVPLDSARLQAEDWTSYKSGTEISIGGYTPNLHNDHIRVYLEEITEENVETSDQIFYCLAEEVEICVTGSRDGGSEYPPSRPTKINLEVPYHSQLNNEYQPYGTCNVTSVAMVLKFYKVDSRTQADLNQGAQLEDQLYLKTSEWDDQYGITTRHSPEFLIRLIREYGQKYGNGILQNSYFKANATEEQIKLHLAKGNPVIVHGYFTNFGHIIVVKGYDDNTGEWICNDPYGQWLGYTGGYDTNVSGADVRYSYKNFYNACYENGIWCHFPVGAVTSVPAQTPVKTGAREMKLTSPAMEGPDVRKMQEALVKAGVSVGGDGVFGPKTEQALKTFQKQKGLPVTGIVNTATRLELGL</sequence>
<dbReference type="Gene3D" id="3.90.70.10">
    <property type="entry name" value="Cysteine proteinases"/>
    <property type="match status" value="1"/>
</dbReference>
<dbReference type="InterPro" id="IPR036366">
    <property type="entry name" value="PGBDSf"/>
</dbReference>
<accession>A0A479ZRN4</accession>
<protein>
    <submittedName>
        <fullName evidence="3">Peptidoglycan-binding domain 1 protein</fullName>
    </submittedName>
</protein>
<dbReference type="SUPFAM" id="SSF47090">
    <property type="entry name" value="PGBD-like"/>
    <property type="match status" value="1"/>
</dbReference>
<dbReference type="InterPro" id="IPR036365">
    <property type="entry name" value="PGBD-like_sf"/>
</dbReference>
<evidence type="ECO:0000259" key="1">
    <source>
        <dbReference type="Pfam" id="PF01471"/>
    </source>
</evidence>
<dbReference type="InterPro" id="IPR039564">
    <property type="entry name" value="Peptidase_C39-like"/>
</dbReference>
<dbReference type="InterPro" id="IPR002477">
    <property type="entry name" value="Peptidoglycan-bd-like"/>
</dbReference>
<feature type="domain" description="Peptidase C39-like" evidence="2">
    <location>
        <begin position="101"/>
        <end position="244"/>
    </location>
</feature>
<dbReference type="SUPFAM" id="SSF54001">
    <property type="entry name" value="Cysteine proteinases"/>
    <property type="match status" value="1"/>
</dbReference>
<evidence type="ECO:0000259" key="2">
    <source>
        <dbReference type="Pfam" id="PF13529"/>
    </source>
</evidence>
<dbReference type="EMBL" id="BJCD01000001">
    <property type="protein sequence ID" value="GCL34113.1"/>
    <property type="molecule type" value="Genomic_DNA"/>
</dbReference>
<gene>
    <name evidence="3" type="ORF">PA905_29010</name>
</gene>
<evidence type="ECO:0000313" key="4">
    <source>
        <dbReference type="Proteomes" id="UP000299794"/>
    </source>
</evidence>
<dbReference type="Proteomes" id="UP000299794">
    <property type="component" value="Unassembled WGS sequence"/>
</dbReference>
<name>A0A479ZRN4_PLAAG</name>
<dbReference type="InterPro" id="IPR038765">
    <property type="entry name" value="Papain-like_cys_pep_sf"/>
</dbReference>
<proteinExistence type="predicted"/>
<evidence type="ECO:0000313" key="3">
    <source>
        <dbReference type="EMBL" id="GCL34113.1"/>
    </source>
</evidence>
<reference evidence="4" key="1">
    <citation type="submission" date="2019-02" db="EMBL/GenBank/DDBJ databases">
        <title>Draft genome sequence of Planktothrix agardhii NIES-905.</title>
        <authorList>
            <person name="Yamaguchi H."/>
            <person name="Suzuki S."/>
            <person name="Kawachi M."/>
        </authorList>
    </citation>
    <scope>NUCLEOTIDE SEQUENCE [LARGE SCALE GENOMIC DNA]</scope>
    <source>
        <strain evidence="4">CCAP 1459/11A</strain>
    </source>
</reference>
<dbReference type="Pfam" id="PF01471">
    <property type="entry name" value="PG_binding_1"/>
    <property type="match status" value="1"/>
</dbReference>
<dbReference type="RefSeq" id="WP_141292512.1">
    <property type="nucleotide sequence ID" value="NZ_BJCD01000001.1"/>
</dbReference>
<comment type="caution">
    <text evidence="3">The sequence shown here is derived from an EMBL/GenBank/DDBJ whole genome shotgun (WGS) entry which is preliminary data.</text>
</comment>
<dbReference type="Pfam" id="PF13529">
    <property type="entry name" value="Peptidase_C39_2"/>
    <property type="match status" value="1"/>
</dbReference>
<organism evidence="3 4">
    <name type="scientific">Planktothrix agardhii CCAP 1459/11A</name>
    <dbReference type="NCBI Taxonomy" id="282420"/>
    <lineage>
        <taxon>Bacteria</taxon>
        <taxon>Bacillati</taxon>
        <taxon>Cyanobacteriota</taxon>
        <taxon>Cyanophyceae</taxon>
        <taxon>Oscillatoriophycideae</taxon>
        <taxon>Oscillatoriales</taxon>
        <taxon>Microcoleaceae</taxon>
        <taxon>Planktothrix</taxon>
    </lineage>
</organism>
<dbReference type="AlphaFoldDB" id="A0A479ZRN4"/>